<evidence type="ECO:0000313" key="1">
    <source>
        <dbReference type="EMBL" id="KAK3082038.1"/>
    </source>
</evidence>
<protein>
    <submittedName>
        <fullName evidence="1">Uncharacterized protein</fullName>
    </submittedName>
</protein>
<dbReference type="Proteomes" id="UP001186974">
    <property type="component" value="Unassembled WGS sequence"/>
</dbReference>
<gene>
    <name evidence="1" type="ORF">LTS18_006904</name>
</gene>
<keyword evidence="2" id="KW-1185">Reference proteome</keyword>
<dbReference type="EMBL" id="JAWDJW010000017">
    <property type="protein sequence ID" value="KAK3082038.1"/>
    <property type="molecule type" value="Genomic_DNA"/>
</dbReference>
<name>A0ACC3DZ28_9PEZI</name>
<organism evidence="1 2">
    <name type="scientific">Coniosporium uncinatum</name>
    <dbReference type="NCBI Taxonomy" id="93489"/>
    <lineage>
        <taxon>Eukaryota</taxon>
        <taxon>Fungi</taxon>
        <taxon>Dikarya</taxon>
        <taxon>Ascomycota</taxon>
        <taxon>Pezizomycotina</taxon>
        <taxon>Dothideomycetes</taxon>
        <taxon>Dothideomycetes incertae sedis</taxon>
        <taxon>Coniosporium</taxon>
    </lineage>
</organism>
<comment type="caution">
    <text evidence="1">The sequence shown here is derived from an EMBL/GenBank/DDBJ whole genome shotgun (WGS) entry which is preliminary data.</text>
</comment>
<sequence length="178" mass="19901">MEPLSEDTVSTSTSFSASTLDIRNRPILRPKSPSKKADRSRTPSPTRKLFGLLGQANPPIRCCQPGMSGIEQPEAVTELRSFLTKDIRVGAAPAQLKDRLRAVDPLACDELSSYTWDNEASDSEGLEGLWKQVRAIYVEAERCRNHEKDENSWVRVVWNVLEMAGLHDIEGMFEVISV</sequence>
<accession>A0ACC3DZ28</accession>
<evidence type="ECO:0000313" key="2">
    <source>
        <dbReference type="Proteomes" id="UP001186974"/>
    </source>
</evidence>
<proteinExistence type="predicted"/>
<reference evidence="1" key="1">
    <citation type="submission" date="2024-09" db="EMBL/GenBank/DDBJ databases">
        <title>Black Yeasts Isolated from many extreme environments.</title>
        <authorList>
            <person name="Coleine C."/>
            <person name="Stajich J.E."/>
            <person name="Selbmann L."/>
        </authorList>
    </citation>
    <scope>NUCLEOTIDE SEQUENCE</scope>
    <source>
        <strain evidence="1">CCFEE 5737</strain>
    </source>
</reference>